<evidence type="ECO:0000313" key="2">
    <source>
        <dbReference type="Proteomes" id="UP000323105"/>
    </source>
</evidence>
<accession>A0A5A7MCC2</accession>
<evidence type="ECO:0000313" key="1">
    <source>
        <dbReference type="EMBL" id="GEQ74569.1"/>
    </source>
</evidence>
<proteinExistence type="predicted"/>
<dbReference type="AlphaFoldDB" id="A0A5A7MCC2"/>
<reference evidence="1 2" key="1">
    <citation type="journal article" date="2019" name="Microbiol. Resour. Announc.">
        <title>Draft Genome Sequence of Comamonas testosteroni TA441, a Bacterium That Has a Cryptic Phenol Degradation Gene Cluster.</title>
        <authorList>
            <person name="Arai H."/>
            <person name="Ishii M."/>
        </authorList>
    </citation>
    <scope>NUCLEOTIDE SEQUENCE [LARGE SCALE GENOMIC DNA]</scope>
    <source>
        <strain evidence="1 2">TA441</strain>
    </source>
</reference>
<comment type="caution">
    <text evidence="1">The sequence shown here is derived from an EMBL/GenBank/DDBJ whole genome shotgun (WGS) entry which is preliminary data.</text>
</comment>
<evidence type="ECO:0008006" key="3">
    <source>
        <dbReference type="Google" id="ProtNLM"/>
    </source>
</evidence>
<name>A0A5A7MCC2_COMTE</name>
<organism evidence="1 2">
    <name type="scientific">Comamonas testosteroni</name>
    <name type="common">Pseudomonas testosteroni</name>
    <dbReference type="NCBI Taxonomy" id="285"/>
    <lineage>
        <taxon>Bacteria</taxon>
        <taxon>Pseudomonadati</taxon>
        <taxon>Pseudomonadota</taxon>
        <taxon>Betaproteobacteria</taxon>
        <taxon>Burkholderiales</taxon>
        <taxon>Comamonadaceae</taxon>
        <taxon>Comamonas</taxon>
    </lineage>
</organism>
<protein>
    <recommendedName>
        <fullName evidence="3">DUF1963 domain-containing protein</fullName>
    </recommendedName>
</protein>
<sequence length="354" mass="39136">MQTAADFITALDVDESVKAVQLESISRALMPWLQRAPAAEVKQLAQALLAGNTRWHVTLHDTLSWLADDDWPALVAVALQSAQARGSMSEAERTVLEAASYQQPELIKSLIAPLAELDCDVEQFEVEEQVHSAQAAMHLIFPPRYLDHAIAWIPRHWHPSWNLQHSPERYRFGGAGAGNCQHCGEPLQHLISLPASKVFGSDQPADQTVHLQLCLSCMESGVGELHYRHDEAGQAHCLNAAADGQLQEPDWEYGPLRATEVALAETPARWQRQDWGQSNGRENLYRVGGEPAWIQSPWQPLCTCCGQSMRFVLQLDSQIPQADGADAHYWGSGGMLYGFACTPCACSAFITQYT</sequence>
<dbReference type="Proteomes" id="UP000323105">
    <property type="component" value="Unassembled WGS sequence"/>
</dbReference>
<gene>
    <name evidence="1" type="ORF">CTTA_1574</name>
</gene>
<dbReference type="EMBL" id="BKBW01000002">
    <property type="protein sequence ID" value="GEQ74569.1"/>
    <property type="molecule type" value="Genomic_DNA"/>
</dbReference>
<dbReference type="RefSeq" id="WP_149355100.1">
    <property type="nucleotide sequence ID" value="NZ_BKBW01000002.1"/>
</dbReference>